<evidence type="ECO:0000313" key="7">
    <source>
        <dbReference type="Proteomes" id="UP000230066"/>
    </source>
</evidence>
<evidence type="ECO:0000256" key="1">
    <source>
        <dbReference type="ARBA" id="ARBA00022722"/>
    </source>
</evidence>
<gene>
    <name evidence="6" type="ORF">D915_010888</name>
</gene>
<organism evidence="6 7">
    <name type="scientific">Fasciola hepatica</name>
    <name type="common">Liver fluke</name>
    <dbReference type="NCBI Taxonomy" id="6192"/>
    <lineage>
        <taxon>Eukaryota</taxon>
        <taxon>Metazoa</taxon>
        <taxon>Spiralia</taxon>
        <taxon>Lophotrochozoa</taxon>
        <taxon>Platyhelminthes</taxon>
        <taxon>Trematoda</taxon>
        <taxon>Digenea</taxon>
        <taxon>Plagiorchiida</taxon>
        <taxon>Echinostomata</taxon>
        <taxon>Echinostomatoidea</taxon>
        <taxon>Fasciolidae</taxon>
        <taxon>Fasciola</taxon>
    </lineage>
</organism>
<dbReference type="InterPro" id="IPR051274">
    <property type="entry name" value="3-5_Exoribonuclease"/>
</dbReference>
<dbReference type="InterPro" id="IPR012337">
    <property type="entry name" value="RNaseH-like_sf"/>
</dbReference>
<dbReference type="GO" id="GO:0003676">
    <property type="term" value="F:nucleic acid binding"/>
    <property type="evidence" value="ECO:0007669"/>
    <property type="project" value="InterPro"/>
</dbReference>
<reference evidence="6" key="1">
    <citation type="submission" date="2019-03" db="EMBL/GenBank/DDBJ databases">
        <title>Improved annotation for the trematode Fasciola hepatica.</title>
        <authorList>
            <person name="Choi Y.-J."/>
            <person name="Martin J."/>
            <person name="Mitreva M."/>
        </authorList>
    </citation>
    <scope>NUCLEOTIDE SEQUENCE [LARGE SCALE GENOMIC DNA]</scope>
</reference>
<dbReference type="Gene3D" id="1.10.720.30">
    <property type="entry name" value="SAP domain"/>
    <property type="match status" value="1"/>
</dbReference>
<dbReference type="GO" id="GO:0005730">
    <property type="term" value="C:nucleolus"/>
    <property type="evidence" value="ECO:0007669"/>
    <property type="project" value="TreeGrafter"/>
</dbReference>
<dbReference type="PANTHER" id="PTHR23044">
    <property type="entry name" value="3'-5' EXONUCLEASE ERI1-RELATED"/>
    <property type="match status" value="1"/>
</dbReference>
<dbReference type="Gene3D" id="3.30.420.10">
    <property type="entry name" value="Ribonuclease H-like superfamily/Ribonuclease H"/>
    <property type="match status" value="1"/>
</dbReference>
<dbReference type="InterPro" id="IPR036397">
    <property type="entry name" value="RNaseH_sf"/>
</dbReference>
<dbReference type="Proteomes" id="UP000230066">
    <property type="component" value="Unassembled WGS sequence"/>
</dbReference>
<feature type="region of interest" description="Disordered" evidence="4">
    <location>
        <begin position="832"/>
        <end position="853"/>
    </location>
</feature>
<dbReference type="InterPro" id="IPR036361">
    <property type="entry name" value="SAP_dom_sf"/>
</dbReference>
<dbReference type="InterPro" id="IPR013520">
    <property type="entry name" value="Ribonucl_H"/>
</dbReference>
<dbReference type="EMBL" id="JXXN02010050">
    <property type="protein sequence ID" value="THD18562.1"/>
    <property type="molecule type" value="Genomic_DNA"/>
</dbReference>
<keyword evidence="7" id="KW-1185">Reference proteome</keyword>
<evidence type="ECO:0000256" key="4">
    <source>
        <dbReference type="SAM" id="MobiDB-lite"/>
    </source>
</evidence>
<evidence type="ECO:0000259" key="5">
    <source>
        <dbReference type="SMART" id="SM00479"/>
    </source>
</evidence>
<sequence length="874" mass="96083">PTFPVNLIPEHSTGVLPSSSSSGQFLNAHSDQNHAQAHLINRVQPNRPLHAFQQHNYTSPGGCTPNVELHELHCCPLVRVPAPVYYMPNSCLLGPPKQSSFTECPTLPSSTTGSPLTAGRPGRAYHEACPSPPILPNDLRDPSECVSPHSTTCAPPYLTFMYDPRSAGLLPNYSSGDWIPPAHNCTFLSNPSGGVRVPPTLHLVHLCPASSPPSCSIPNTPSHCTSYGIVSCNGAAHHSNPYFLSDETKYNHSDLCARSNGLQAFSASGSTPNTTTTANTIIVENPATANSPFFTSVPTRYLAQSADVSGNSAAFNQLQNDLSYRNTENLYPLDHNQLCSLDFRDSAGFDTMSAQRTELTEINSINSVSSGKLAGSEDASTPLSDFVQSSVSDIPLVDLEELFARTSVNDVYLGPVRGPDAKILPLDPNVRVVNDCVTLPYSSSSLAFAPPGIIMVTEMWSVFVTERLSHCNHRIHQMNIESLRNCLYDHGLNQLGSPIILRRRLQEFVRRVRDFQSSDSRRLSKIAAAAAAVASLEQNAENLSADSATVSPEQTKLTVDDVEDASPTQQQQGPASLPQITKLPKPVILTPDTFYHYLLIIDLEATCDFQERHQNTPEYPHEIIEFPVLLYNTRTRRCVSVFHAYCKPRVRPDLTAFCTNLTQISQAQVDSAQPFPNVLAKIENWLFNKHKLSDLRCAIVCDCSADMGKFMRIQCHLNDIPLPSWATVWINLSKAFRTFYKLPSKHRVTLSTMLRDLNLSFIGQQHRGLDDAINILRVVRTLLADGCLLRVNERVDFGRAPTFVASVPRLVAEATSGLMGSRLVLLSRKSRASTGSGGYSEKDKSSQLPTDLPEDHRESLLWLANVQKSRLPKD</sequence>
<evidence type="ECO:0000313" key="6">
    <source>
        <dbReference type="EMBL" id="THD18562.1"/>
    </source>
</evidence>
<protein>
    <submittedName>
        <fullName evidence="6">3'-5' exoribonuclease 1</fullName>
    </submittedName>
</protein>
<dbReference type="GO" id="GO:0000175">
    <property type="term" value="F:3'-5'-RNA exonuclease activity"/>
    <property type="evidence" value="ECO:0007669"/>
    <property type="project" value="InterPro"/>
</dbReference>
<dbReference type="PANTHER" id="PTHR23044:SF61">
    <property type="entry name" value="3'-5' EXORIBONUCLEASE 1-RELATED"/>
    <property type="match status" value="1"/>
</dbReference>
<name>A0A4E0RNY9_FASHE</name>
<dbReference type="InterPro" id="IPR047201">
    <property type="entry name" value="ERI-1_3'hExo-like"/>
</dbReference>
<keyword evidence="3" id="KW-0269">Exonuclease</keyword>
<comment type="caution">
    <text evidence="6">The sequence shown here is derived from an EMBL/GenBank/DDBJ whole genome shotgun (WGS) entry which is preliminary data.</text>
</comment>
<proteinExistence type="predicted"/>
<feature type="domain" description="Exonuclease" evidence="5">
    <location>
        <begin position="597"/>
        <end position="788"/>
    </location>
</feature>
<dbReference type="SMART" id="SM00479">
    <property type="entry name" value="EXOIII"/>
    <property type="match status" value="1"/>
</dbReference>
<dbReference type="Pfam" id="PF00929">
    <property type="entry name" value="RNase_T"/>
    <property type="match status" value="1"/>
</dbReference>
<dbReference type="GO" id="GO:0005737">
    <property type="term" value="C:cytoplasm"/>
    <property type="evidence" value="ECO:0007669"/>
    <property type="project" value="TreeGrafter"/>
</dbReference>
<accession>A0A4E0RNY9</accession>
<dbReference type="AlphaFoldDB" id="A0A4E0RNY9"/>
<dbReference type="SUPFAM" id="SSF53098">
    <property type="entry name" value="Ribonuclease H-like"/>
    <property type="match status" value="1"/>
</dbReference>
<evidence type="ECO:0000256" key="3">
    <source>
        <dbReference type="ARBA" id="ARBA00022839"/>
    </source>
</evidence>
<dbReference type="CDD" id="cd06133">
    <property type="entry name" value="ERI-1_3'hExo_like"/>
    <property type="match status" value="1"/>
</dbReference>
<keyword evidence="2" id="KW-0378">Hydrolase</keyword>
<evidence type="ECO:0000256" key="2">
    <source>
        <dbReference type="ARBA" id="ARBA00022801"/>
    </source>
</evidence>
<feature type="non-terminal residue" evidence="6">
    <location>
        <position position="1"/>
    </location>
</feature>
<keyword evidence="1" id="KW-0540">Nuclease</keyword>